<keyword evidence="4" id="KW-1185">Reference proteome</keyword>
<gene>
    <name evidence="3" type="ORF">CYMTET_17382</name>
</gene>
<feature type="signal peptide" evidence="2">
    <location>
        <begin position="1"/>
        <end position="35"/>
    </location>
</feature>
<feature type="compositionally biased region" description="Pro residues" evidence="1">
    <location>
        <begin position="36"/>
        <end position="48"/>
    </location>
</feature>
<name>A0AAE0GAF2_9CHLO</name>
<comment type="caution">
    <text evidence="3">The sequence shown here is derived from an EMBL/GenBank/DDBJ whole genome shotgun (WGS) entry which is preliminary data.</text>
</comment>
<protein>
    <submittedName>
        <fullName evidence="3">Uncharacterized protein</fullName>
    </submittedName>
</protein>
<sequence length="215" mass="23285">MHDFSEASEAVRSPRLTFFSLMIFLAACFVHTVASAPPPSPPSPPPGPLQSYQTSDSSGTCDSYGMGFRMPPSGHTFWTDVSYSYNSAADGVTSMPLTYTWTLADLAYGSGVYVVTAQTAWGVGSSNEWPASSAFDHQRGATNFRTGYHTLARSDQKLTLQMPTAIQLSYYTVSQRFDCDCARDQSPSTWTHDTNAFTTTALATDATTTSAATDW</sequence>
<feature type="chain" id="PRO_5042285287" evidence="2">
    <location>
        <begin position="36"/>
        <end position="215"/>
    </location>
</feature>
<feature type="region of interest" description="Disordered" evidence="1">
    <location>
        <begin position="36"/>
        <end position="60"/>
    </location>
</feature>
<feature type="compositionally biased region" description="Polar residues" evidence="1">
    <location>
        <begin position="50"/>
        <end position="60"/>
    </location>
</feature>
<evidence type="ECO:0000256" key="1">
    <source>
        <dbReference type="SAM" id="MobiDB-lite"/>
    </source>
</evidence>
<evidence type="ECO:0000313" key="4">
    <source>
        <dbReference type="Proteomes" id="UP001190700"/>
    </source>
</evidence>
<evidence type="ECO:0000256" key="2">
    <source>
        <dbReference type="SAM" id="SignalP"/>
    </source>
</evidence>
<evidence type="ECO:0000313" key="3">
    <source>
        <dbReference type="EMBL" id="KAK3274434.1"/>
    </source>
</evidence>
<dbReference type="EMBL" id="LGRX02007736">
    <property type="protein sequence ID" value="KAK3274434.1"/>
    <property type="molecule type" value="Genomic_DNA"/>
</dbReference>
<keyword evidence="2" id="KW-0732">Signal</keyword>
<reference evidence="3 4" key="1">
    <citation type="journal article" date="2015" name="Genome Biol. Evol.">
        <title>Comparative Genomics of a Bacterivorous Green Alga Reveals Evolutionary Causalities and Consequences of Phago-Mixotrophic Mode of Nutrition.</title>
        <authorList>
            <person name="Burns J.A."/>
            <person name="Paasch A."/>
            <person name="Narechania A."/>
            <person name="Kim E."/>
        </authorList>
    </citation>
    <scope>NUCLEOTIDE SEQUENCE [LARGE SCALE GENOMIC DNA]</scope>
    <source>
        <strain evidence="3 4">PLY_AMNH</strain>
    </source>
</reference>
<accession>A0AAE0GAF2</accession>
<dbReference type="AlphaFoldDB" id="A0AAE0GAF2"/>
<organism evidence="3 4">
    <name type="scientific">Cymbomonas tetramitiformis</name>
    <dbReference type="NCBI Taxonomy" id="36881"/>
    <lineage>
        <taxon>Eukaryota</taxon>
        <taxon>Viridiplantae</taxon>
        <taxon>Chlorophyta</taxon>
        <taxon>Pyramimonadophyceae</taxon>
        <taxon>Pyramimonadales</taxon>
        <taxon>Pyramimonadaceae</taxon>
        <taxon>Cymbomonas</taxon>
    </lineage>
</organism>
<dbReference type="Proteomes" id="UP001190700">
    <property type="component" value="Unassembled WGS sequence"/>
</dbReference>
<proteinExistence type="predicted"/>